<evidence type="ECO:0000313" key="8">
    <source>
        <dbReference type="Ensembl" id="ENSSHAP00000034500.1"/>
    </source>
</evidence>
<proteinExistence type="inferred from homology"/>
<dbReference type="Pfam" id="PF07354">
    <property type="entry name" value="Sp38"/>
    <property type="match status" value="1"/>
</dbReference>
<dbReference type="PROSITE" id="PS50835">
    <property type="entry name" value="IG_LIKE"/>
    <property type="match status" value="1"/>
</dbReference>
<dbReference type="PANTHER" id="PTHR15443:SF5">
    <property type="entry name" value="ZONA PELLUCIDA-BINDING PROTEIN 1"/>
    <property type="match status" value="1"/>
</dbReference>
<accession>A0A7N4P802</accession>
<keyword evidence="5" id="KW-0325">Glycoprotein</keyword>
<evidence type="ECO:0000256" key="4">
    <source>
        <dbReference type="ARBA" id="ARBA00022525"/>
    </source>
</evidence>
<dbReference type="Ensembl" id="ENSSHAT00000038758.1">
    <property type="protein sequence ID" value="ENSSHAP00000034500.1"/>
    <property type="gene ID" value="ENSSHAG00000030201.1"/>
</dbReference>
<dbReference type="GO" id="GO:0005576">
    <property type="term" value="C:extracellular region"/>
    <property type="evidence" value="ECO:0007669"/>
    <property type="project" value="UniProtKB-SubCell"/>
</dbReference>
<reference evidence="8" key="2">
    <citation type="submission" date="2025-08" db="UniProtKB">
        <authorList>
            <consortium name="Ensembl"/>
        </authorList>
    </citation>
    <scope>IDENTIFICATION</scope>
</reference>
<dbReference type="GO" id="GO:0007339">
    <property type="term" value="P:binding of sperm to zona pellucida"/>
    <property type="evidence" value="ECO:0007669"/>
    <property type="project" value="InterPro"/>
</dbReference>
<dbReference type="AlphaFoldDB" id="A0A7N4P802"/>
<evidence type="ECO:0000256" key="5">
    <source>
        <dbReference type="ARBA" id="ARBA00023180"/>
    </source>
</evidence>
<keyword evidence="4" id="KW-0964">Secreted</keyword>
<keyword evidence="6" id="KW-0968">Cytoplasmic vesicle</keyword>
<dbReference type="InterPro" id="IPR048806">
    <property type="entry name" value="ZPBP1/2_N"/>
</dbReference>
<dbReference type="FunCoup" id="A0A7N4P802">
    <property type="interactions" value="63"/>
</dbReference>
<comment type="similarity">
    <text evidence="3">Belongs to the zona pellucida-binding protein Sp38 family.</text>
</comment>
<dbReference type="InterPro" id="IPR010857">
    <property type="entry name" value="Sp38-bd"/>
</dbReference>
<name>A0A7N4P802_SARHA</name>
<dbReference type="GO" id="GO:0001669">
    <property type="term" value="C:acrosomal vesicle"/>
    <property type="evidence" value="ECO:0007669"/>
    <property type="project" value="UniProtKB-SubCell"/>
</dbReference>
<dbReference type="GeneTree" id="ENSGT00520000055647"/>
<dbReference type="GO" id="GO:0001675">
    <property type="term" value="P:acrosome assembly"/>
    <property type="evidence" value="ECO:0007669"/>
    <property type="project" value="TreeGrafter"/>
</dbReference>
<dbReference type="Pfam" id="PF20626">
    <property type="entry name" value="EGF_Sp38_C"/>
    <property type="match status" value="1"/>
</dbReference>
<reference evidence="8" key="3">
    <citation type="submission" date="2025-09" db="UniProtKB">
        <authorList>
            <consortium name="Ensembl"/>
        </authorList>
    </citation>
    <scope>IDENTIFICATION</scope>
</reference>
<feature type="domain" description="Ig-like" evidence="7">
    <location>
        <begin position="81"/>
        <end position="153"/>
    </location>
</feature>
<dbReference type="PANTHER" id="PTHR15443">
    <property type="entry name" value="ZONA PELLUCIDA BINDING PROTEIN SP38"/>
    <property type="match status" value="1"/>
</dbReference>
<gene>
    <name evidence="8" type="primary">ZPBP</name>
</gene>
<dbReference type="GO" id="GO:0002199">
    <property type="term" value="C:zona pellucida receptor complex"/>
    <property type="evidence" value="ECO:0007669"/>
    <property type="project" value="TreeGrafter"/>
</dbReference>
<dbReference type="Proteomes" id="UP000007648">
    <property type="component" value="Unassembled WGS sequence"/>
</dbReference>
<evidence type="ECO:0000256" key="1">
    <source>
        <dbReference type="ARBA" id="ARBA00004218"/>
    </source>
</evidence>
<dbReference type="InterPro" id="IPR013783">
    <property type="entry name" value="Ig-like_fold"/>
</dbReference>
<reference evidence="8 9" key="1">
    <citation type="journal article" date="2011" name="Proc. Natl. Acad. Sci. U.S.A.">
        <title>Genetic diversity and population structure of the endangered marsupial Sarcophilus harrisii (Tasmanian devil).</title>
        <authorList>
            <person name="Miller W."/>
            <person name="Hayes V.M."/>
            <person name="Ratan A."/>
            <person name="Petersen D.C."/>
            <person name="Wittekindt N.E."/>
            <person name="Miller J."/>
            <person name="Walenz B."/>
            <person name="Knight J."/>
            <person name="Qi J."/>
            <person name="Zhao F."/>
            <person name="Wang Q."/>
            <person name="Bedoya-Reina O.C."/>
            <person name="Katiyar N."/>
            <person name="Tomsho L.P."/>
            <person name="Kasson L.M."/>
            <person name="Hardie R.A."/>
            <person name="Woodbridge P."/>
            <person name="Tindall E.A."/>
            <person name="Bertelsen M.F."/>
            <person name="Dixon D."/>
            <person name="Pyecroft S."/>
            <person name="Helgen K.M."/>
            <person name="Lesk A.M."/>
            <person name="Pringle T.H."/>
            <person name="Patterson N."/>
            <person name="Zhang Y."/>
            <person name="Kreiss A."/>
            <person name="Woods G.M."/>
            <person name="Jones M.E."/>
            <person name="Schuster S.C."/>
        </authorList>
    </citation>
    <scope>NUCLEOTIDE SEQUENCE [LARGE SCALE GENOMIC DNA]</scope>
</reference>
<organism evidence="8 9">
    <name type="scientific">Sarcophilus harrisii</name>
    <name type="common">Tasmanian devil</name>
    <name type="synonym">Sarcophilus laniarius</name>
    <dbReference type="NCBI Taxonomy" id="9305"/>
    <lineage>
        <taxon>Eukaryota</taxon>
        <taxon>Metazoa</taxon>
        <taxon>Chordata</taxon>
        <taxon>Craniata</taxon>
        <taxon>Vertebrata</taxon>
        <taxon>Euteleostomi</taxon>
        <taxon>Mammalia</taxon>
        <taxon>Metatheria</taxon>
        <taxon>Dasyuromorphia</taxon>
        <taxon>Dasyuridae</taxon>
        <taxon>Sarcophilus</taxon>
    </lineage>
</organism>
<evidence type="ECO:0000259" key="7">
    <source>
        <dbReference type="PROSITE" id="PS50835"/>
    </source>
</evidence>
<protein>
    <submittedName>
        <fullName evidence="8">Zona pellucida binding protein</fullName>
    </submittedName>
</protein>
<keyword evidence="9" id="KW-1185">Reference proteome</keyword>
<dbReference type="InParanoid" id="A0A7N4P802"/>
<dbReference type="InterPro" id="IPR048805">
    <property type="entry name" value="ZPBP1/2_C"/>
</dbReference>
<evidence type="ECO:0000313" key="9">
    <source>
        <dbReference type="Proteomes" id="UP000007648"/>
    </source>
</evidence>
<dbReference type="InterPro" id="IPR036179">
    <property type="entry name" value="Ig-like_dom_sf"/>
</dbReference>
<evidence type="ECO:0000256" key="2">
    <source>
        <dbReference type="ARBA" id="ARBA00004613"/>
    </source>
</evidence>
<sequence length="348" mass="40067">MEGASRVLLRRARESRRPRLCRRSQYFLLLFLHLLASPSIGYYSEGYLRKIIEEAKVVKFVGSFNFPVKIYVMLHQKSPHILCITENLRDVELIDPSFHWHTPIDTTVPDNSSVKVTSTGSLIFHNFTEEMSGIYTCSLTYKRIPEEVEKTLQLKYVLYAYVNPDFYYQFTARYHSAPCNSIYNVSFEKKLLQILSKLVVDLSCKITLNKSECHHVKMQRAGLQNELFFTFSVIPMENGTKGPDECTKPPCDPVERLNKAKNLIERFFTQQVDILEKRSEPLPEIYYIQGTLQIVWINLCRPGYGMNALMHPNCPDCCVICNPGTYNPHSGIHCLQCNSSMAYGSTKC</sequence>
<dbReference type="Gene3D" id="2.60.40.10">
    <property type="entry name" value="Immunoglobulins"/>
    <property type="match status" value="1"/>
</dbReference>
<evidence type="ECO:0000256" key="6">
    <source>
        <dbReference type="ARBA" id="ARBA00023329"/>
    </source>
</evidence>
<dbReference type="InterPro" id="IPR007110">
    <property type="entry name" value="Ig-like_dom"/>
</dbReference>
<comment type="subcellular location">
    <subcellularLocation>
        <location evidence="1">Cytoplasmic vesicle</location>
        <location evidence="1">Secretory vesicle</location>
        <location evidence="1">Acrosome</location>
    </subcellularLocation>
    <subcellularLocation>
        <location evidence="2">Secreted</location>
    </subcellularLocation>
</comment>
<dbReference type="SUPFAM" id="SSF48726">
    <property type="entry name" value="Immunoglobulin"/>
    <property type="match status" value="1"/>
</dbReference>
<evidence type="ECO:0000256" key="3">
    <source>
        <dbReference type="ARBA" id="ARBA00007196"/>
    </source>
</evidence>